<feature type="transmembrane region" description="Helical" evidence="1">
    <location>
        <begin position="50"/>
        <end position="73"/>
    </location>
</feature>
<dbReference type="PIRSF" id="PIRSF029886">
    <property type="entry name" value="KBAA"/>
    <property type="match status" value="1"/>
</dbReference>
<proteinExistence type="predicted"/>
<feature type="transmembrane region" description="Helical" evidence="1">
    <location>
        <begin position="144"/>
        <end position="166"/>
    </location>
</feature>
<feature type="transmembrane region" description="Helical" evidence="1">
    <location>
        <begin position="172"/>
        <end position="189"/>
    </location>
</feature>
<comment type="caution">
    <text evidence="2">The sequence shown here is derived from an EMBL/GenBank/DDBJ whole genome shotgun (WGS) entry which is preliminary data.</text>
</comment>
<reference evidence="2" key="1">
    <citation type="journal article" date="2014" name="Int. J. Syst. Evol. Microbiol.">
        <title>Complete genome sequence of Corynebacterium casei LMG S-19264T (=DSM 44701T), isolated from a smear-ripened cheese.</title>
        <authorList>
            <consortium name="US DOE Joint Genome Institute (JGI-PGF)"/>
            <person name="Walter F."/>
            <person name="Albersmeier A."/>
            <person name="Kalinowski J."/>
            <person name="Ruckert C."/>
        </authorList>
    </citation>
    <scope>NUCLEOTIDE SEQUENCE</scope>
    <source>
        <strain evidence="2">CGMCC 1.12698</strain>
    </source>
</reference>
<dbReference type="Pfam" id="PF14089">
    <property type="entry name" value="KbaA"/>
    <property type="match status" value="1"/>
</dbReference>
<keyword evidence="1" id="KW-0812">Transmembrane</keyword>
<evidence type="ECO:0000313" key="3">
    <source>
        <dbReference type="Proteomes" id="UP000605259"/>
    </source>
</evidence>
<accession>A0A917EUB1</accession>
<gene>
    <name evidence="2" type="ORF">GCM10007140_37440</name>
</gene>
<dbReference type="AlphaFoldDB" id="A0A917EUB1"/>
<dbReference type="RefSeq" id="WP_188390035.1">
    <property type="nucleotide sequence ID" value="NZ_BMFK01000007.1"/>
</dbReference>
<feature type="transmembrane region" description="Helical" evidence="1">
    <location>
        <begin position="116"/>
        <end position="135"/>
    </location>
</feature>
<dbReference type="GO" id="GO:0045881">
    <property type="term" value="P:positive regulation of sporulation resulting in formation of a cellular spore"/>
    <property type="evidence" value="ECO:0007669"/>
    <property type="project" value="InterPro"/>
</dbReference>
<keyword evidence="3" id="KW-1185">Reference proteome</keyword>
<keyword evidence="1" id="KW-0472">Membrane</keyword>
<protein>
    <submittedName>
        <fullName evidence="2">KinB-signaling pathway activation protein</fullName>
    </submittedName>
</protein>
<organism evidence="2 3">
    <name type="scientific">Priestia taiwanensis</name>
    <dbReference type="NCBI Taxonomy" id="1347902"/>
    <lineage>
        <taxon>Bacteria</taxon>
        <taxon>Bacillati</taxon>
        <taxon>Bacillota</taxon>
        <taxon>Bacilli</taxon>
        <taxon>Bacillales</taxon>
        <taxon>Bacillaceae</taxon>
        <taxon>Priestia</taxon>
    </lineage>
</organism>
<feature type="transmembrane region" description="Helical" evidence="1">
    <location>
        <begin position="85"/>
        <end position="104"/>
    </location>
</feature>
<dbReference type="InterPro" id="IPR024164">
    <property type="entry name" value="KinB-signalling_activ"/>
</dbReference>
<dbReference type="SMART" id="SM01251">
    <property type="entry name" value="KbaA"/>
    <property type="match status" value="1"/>
</dbReference>
<keyword evidence="1" id="KW-1133">Transmembrane helix</keyword>
<dbReference type="EMBL" id="BMFK01000007">
    <property type="protein sequence ID" value="GGE84437.1"/>
    <property type="molecule type" value="Genomic_DNA"/>
</dbReference>
<feature type="transmembrane region" description="Helical" evidence="1">
    <location>
        <begin position="7"/>
        <end position="30"/>
    </location>
</feature>
<evidence type="ECO:0000313" key="2">
    <source>
        <dbReference type="EMBL" id="GGE84437.1"/>
    </source>
</evidence>
<dbReference type="Proteomes" id="UP000605259">
    <property type="component" value="Unassembled WGS sequence"/>
</dbReference>
<reference evidence="2" key="2">
    <citation type="submission" date="2020-09" db="EMBL/GenBank/DDBJ databases">
        <authorList>
            <person name="Sun Q."/>
            <person name="Zhou Y."/>
        </authorList>
    </citation>
    <scope>NUCLEOTIDE SEQUENCE</scope>
    <source>
        <strain evidence="2">CGMCC 1.12698</strain>
    </source>
</reference>
<evidence type="ECO:0000256" key="1">
    <source>
        <dbReference type="SAM" id="Phobius"/>
    </source>
</evidence>
<sequence>MKSRQWVRFFLTTLLIGGLSTFFVAIVMKWEKYIEVFTSFDGMKILTEVIWLVGMGFLFSLVSQMGFFAYLTVHRFGLGFFRTPSLWNIIQVFLIVIALVDFLYLQSVFSNEDLSFLSHLLAVVCIGIVAVGVAYKKAKETNKFAFVPTLFFMIVVTMIEWVPALKANNKDMMYLMIVPLLVCNMYQVLKLHKITQATMTKAKPTKQKSKKVASSV</sequence>
<name>A0A917EUB1_9BACI</name>